<dbReference type="RefSeq" id="XP_008084455.1">
    <property type="nucleotide sequence ID" value="XM_008086264.1"/>
</dbReference>
<dbReference type="OrthoDB" id="3561422at2759"/>
<dbReference type="EMBL" id="KE145368">
    <property type="protein sequence ID" value="EPE28547.1"/>
    <property type="molecule type" value="Genomic_DNA"/>
</dbReference>
<dbReference type="Proteomes" id="UP000016922">
    <property type="component" value="Unassembled WGS sequence"/>
</dbReference>
<protein>
    <submittedName>
        <fullName evidence="1">Uncharacterized protein</fullName>
    </submittedName>
</protein>
<name>S3CPY5_GLAL2</name>
<reference evidence="1 2" key="1">
    <citation type="journal article" date="2013" name="BMC Genomics">
        <title>Genomics-driven discovery of the pneumocandin biosynthetic gene cluster in the fungus Glarea lozoyensis.</title>
        <authorList>
            <person name="Chen L."/>
            <person name="Yue Q."/>
            <person name="Zhang X."/>
            <person name="Xiang M."/>
            <person name="Wang C."/>
            <person name="Li S."/>
            <person name="Che Y."/>
            <person name="Ortiz-Lopez F.J."/>
            <person name="Bills G.F."/>
            <person name="Liu X."/>
            <person name="An Z."/>
        </authorList>
    </citation>
    <scope>NUCLEOTIDE SEQUENCE [LARGE SCALE GENOMIC DNA]</scope>
    <source>
        <strain evidence="2">ATCC 20868 / MF5171</strain>
    </source>
</reference>
<gene>
    <name evidence="1" type="ORF">GLAREA_09668</name>
</gene>
<dbReference type="GeneID" id="19468715"/>
<dbReference type="AlphaFoldDB" id="S3CPY5"/>
<proteinExistence type="predicted"/>
<dbReference type="HOGENOM" id="CLU_900319_0_0_1"/>
<sequence length="309" mass="35274">MRSRIRLKRHRPEDESFITIRWSCEKLGQQSEEGIFFIEPKAHFKILFGCASTAPTEAIASRSTRSVRSNKEPQISSWAASSFGSGIRDRVLLPVKRMPDSSTVDDVLFPSFAELEDELHHFHSVEATIDDDLLSSNNNALSTNYSSVTISSQTTMDITHLTSNSLATLSNDSRGIPSTRTTLSDEFYNSGFTHSRPEVSRGEISHSTSIDRYYSQTRWLEQPPHEDPQSWVRPQITTPHASADQSTPRTAFHVTCYENLTPMDQAMLDDARRAAEEETREYWIWDETYERFKHYDPGCAEPVWYNPPT</sequence>
<evidence type="ECO:0000313" key="1">
    <source>
        <dbReference type="EMBL" id="EPE28547.1"/>
    </source>
</evidence>
<evidence type="ECO:0000313" key="2">
    <source>
        <dbReference type="Proteomes" id="UP000016922"/>
    </source>
</evidence>
<keyword evidence="2" id="KW-1185">Reference proteome</keyword>
<accession>S3CPY5</accession>
<dbReference type="KEGG" id="glz:GLAREA_09668"/>
<organism evidence="1 2">
    <name type="scientific">Glarea lozoyensis (strain ATCC 20868 / MF5171)</name>
    <dbReference type="NCBI Taxonomy" id="1116229"/>
    <lineage>
        <taxon>Eukaryota</taxon>
        <taxon>Fungi</taxon>
        <taxon>Dikarya</taxon>
        <taxon>Ascomycota</taxon>
        <taxon>Pezizomycotina</taxon>
        <taxon>Leotiomycetes</taxon>
        <taxon>Helotiales</taxon>
        <taxon>Helotiaceae</taxon>
        <taxon>Glarea</taxon>
    </lineage>
</organism>